<dbReference type="PANTHER" id="PTHR32089:SF112">
    <property type="entry name" value="LYSOZYME-LIKE PROTEIN-RELATED"/>
    <property type="match status" value="1"/>
</dbReference>
<keyword evidence="9" id="KW-1185">Reference proteome</keyword>
<feature type="domain" description="HAMP" evidence="7">
    <location>
        <begin position="354"/>
        <end position="407"/>
    </location>
</feature>
<dbReference type="SUPFAM" id="SSF58104">
    <property type="entry name" value="Methyl-accepting chemotaxis protein (MCP) signaling domain"/>
    <property type="match status" value="1"/>
</dbReference>
<reference evidence="8" key="2">
    <citation type="submission" date="2023-01" db="EMBL/GenBank/DDBJ databases">
        <title>Draft genome sequence of Agaribacter marinus strain NBRC 110023.</title>
        <authorList>
            <person name="Sun Q."/>
            <person name="Mori K."/>
        </authorList>
    </citation>
    <scope>NUCLEOTIDE SEQUENCE</scope>
    <source>
        <strain evidence="8">NBRC 110023</strain>
    </source>
</reference>
<gene>
    <name evidence="8" type="ORF">GCM10007852_31910</name>
</gene>
<evidence type="ECO:0000256" key="5">
    <source>
        <dbReference type="SAM" id="Phobius"/>
    </source>
</evidence>
<sequence length="685" mass="75466">MNLLSAISIRTRILILVLLPLLAIVALSTERLIDAVKQKQQITKLNEVLDYADVSYPLLAALLEESFYSRLHIDQKQNSNKDVSALLNSARRKSSEAETAFAAFAEAHDESLAQFQELYTNLGELKGLLNNLEYIRGAVDQQVHLSKEYMDDNAFGRELHTMWEMTVVIRRLVNSMSEIAALSSQNEALSNIANAYYNLLQASMETSFHNSMVYAAIYNALDIYIFGEIYASVQKIGYLQELFRAFAPRVSRAAFDAMLNHPDYRAAGEVGLFARSDVYNKQNKPVPVDPSLDWGNMTAKELALYEDTINVVLGELISKKDSLIDESNDKVFVTALIMALLVVLIIVTSTAIARSITNPLKQMVKNFTYLANEKDMTAKLVVDGEDELKELSDAFNSLLESFSSTLAKVEDESHQINGTTKTMVDAMNKSASLSQNQLSATDSISVAVNQMTATIQSVSTMATDTSRSVQEAHDVSIESSNKAQESDGMMSSLTNELGKTMEVVEALNKESESIGNVLNVIQGIAEQTNLLALNAAIEAARAGEQGRGFAVVADEVRSLASRTQESTEQIRQQIEALQVGATQATSNMTNLQAENSQAREIVTETAESFNLVKNKLDDIMQMAIQIATAAEEQSSVSNEINERIVAIRDDSELISQTNAETTEDTHELNAIAEKLEEHVGEFRLS</sequence>
<evidence type="ECO:0000313" key="9">
    <source>
        <dbReference type="Proteomes" id="UP001156601"/>
    </source>
</evidence>
<evidence type="ECO:0000256" key="1">
    <source>
        <dbReference type="ARBA" id="ARBA00004370"/>
    </source>
</evidence>
<organism evidence="8 9">
    <name type="scientific">Agaribacter marinus</name>
    <dbReference type="NCBI Taxonomy" id="1431249"/>
    <lineage>
        <taxon>Bacteria</taxon>
        <taxon>Pseudomonadati</taxon>
        <taxon>Pseudomonadota</taxon>
        <taxon>Gammaproteobacteria</taxon>
        <taxon>Alteromonadales</taxon>
        <taxon>Alteromonadaceae</taxon>
        <taxon>Agaribacter</taxon>
    </lineage>
</organism>
<dbReference type="PROSITE" id="PS50111">
    <property type="entry name" value="CHEMOTAXIS_TRANSDUC_2"/>
    <property type="match status" value="1"/>
</dbReference>
<reference evidence="8" key="1">
    <citation type="journal article" date="2014" name="Int. J. Syst. Evol. Microbiol.">
        <title>Complete genome sequence of Corynebacterium casei LMG S-19264T (=DSM 44701T), isolated from a smear-ripened cheese.</title>
        <authorList>
            <consortium name="US DOE Joint Genome Institute (JGI-PGF)"/>
            <person name="Walter F."/>
            <person name="Albersmeier A."/>
            <person name="Kalinowski J."/>
            <person name="Ruckert C."/>
        </authorList>
    </citation>
    <scope>NUCLEOTIDE SEQUENCE</scope>
    <source>
        <strain evidence="8">NBRC 110023</strain>
    </source>
</reference>
<dbReference type="GO" id="GO:0016020">
    <property type="term" value="C:membrane"/>
    <property type="evidence" value="ECO:0007669"/>
    <property type="project" value="UniProtKB-SubCell"/>
</dbReference>
<evidence type="ECO:0000259" key="6">
    <source>
        <dbReference type="PROSITE" id="PS50111"/>
    </source>
</evidence>
<proteinExistence type="inferred from homology"/>
<comment type="caution">
    <text evidence="8">The sequence shown here is derived from an EMBL/GenBank/DDBJ whole genome shotgun (WGS) entry which is preliminary data.</text>
</comment>
<comment type="subcellular location">
    <subcellularLocation>
        <location evidence="1">Membrane</location>
    </subcellularLocation>
</comment>
<dbReference type="SMART" id="SM00283">
    <property type="entry name" value="MA"/>
    <property type="match status" value="1"/>
</dbReference>
<dbReference type="SMART" id="SM00304">
    <property type="entry name" value="HAMP"/>
    <property type="match status" value="1"/>
</dbReference>
<dbReference type="AlphaFoldDB" id="A0AA37SZ15"/>
<keyword evidence="5" id="KW-1133">Transmembrane helix</keyword>
<dbReference type="Pfam" id="PF00672">
    <property type="entry name" value="HAMP"/>
    <property type="match status" value="1"/>
</dbReference>
<protein>
    <recommendedName>
        <fullName evidence="10">Methyl-accepting chemotaxis protein</fullName>
    </recommendedName>
</protein>
<keyword evidence="5" id="KW-0472">Membrane</keyword>
<comment type="similarity">
    <text evidence="3">Belongs to the methyl-accepting chemotaxis (MCP) protein family.</text>
</comment>
<evidence type="ECO:0000259" key="7">
    <source>
        <dbReference type="PROSITE" id="PS50885"/>
    </source>
</evidence>
<dbReference type="PANTHER" id="PTHR32089">
    <property type="entry name" value="METHYL-ACCEPTING CHEMOTAXIS PROTEIN MCPB"/>
    <property type="match status" value="1"/>
</dbReference>
<evidence type="ECO:0000313" key="8">
    <source>
        <dbReference type="EMBL" id="GLR72283.1"/>
    </source>
</evidence>
<dbReference type="InterPro" id="IPR003660">
    <property type="entry name" value="HAMP_dom"/>
</dbReference>
<dbReference type="CDD" id="cd11386">
    <property type="entry name" value="MCP_signal"/>
    <property type="match status" value="1"/>
</dbReference>
<feature type="domain" description="Methyl-accepting transducer" evidence="6">
    <location>
        <begin position="412"/>
        <end position="648"/>
    </location>
</feature>
<dbReference type="Gene3D" id="1.10.287.950">
    <property type="entry name" value="Methyl-accepting chemotaxis protein"/>
    <property type="match status" value="1"/>
</dbReference>
<dbReference type="PROSITE" id="PS50885">
    <property type="entry name" value="HAMP"/>
    <property type="match status" value="1"/>
</dbReference>
<evidence type="ECO:0008006" key="10">
    <source>
        <dbReference type="Google" id="ProtNLM"/>
    </source>
</evidence>
<dbReference type="CDD" id="cd06225">
    <property type="entry name" value="HAMP"/>
    <property type="match status" value="1"/>
</dbReference>
<keyword evidence="5" id="KW-0812">Transmembrane</keyword>
<dbReference type="EMBL" id="BSOT01000009">
    <property type="protein sequence ID" value="GLR72283.1"/>
    <property type="molecule type" value="Genomic_DNA"/>
</dbReference>
<keyword evidence="2 4" id="KW-0807">Transducer</keyword>
<dbReference type="InterPro" id="IPR004089">
    <property type="entry name" value="MCPsignal_dom"/>
</dbReference>
<name>A0AA37SZ15_9ALTE</name>
<evidence type="ECO:0000256" key="4">
    <source>
        <dbReference type="PROSITE-ProRule" id="PRU00284"/>
    </source>
</evidence>
<dbReference type="FunFam" id="1.10.287.950:FF:000001">
    <property type="entry name" value="Methyl-accepting chemotaxis sensory transducer"/>
    <property type="match status" value="1"/>
</dbReference>
<dbReference type="Proteomes" id="UP001156601">
    <property type="component" value="Unassembled WGS sequence"/>
</dbReference>
<feature type="transmembrane region" description="Helical" evidence="5">
    <location>
        <begin position="331"/>
        <end position="353"/>
    </location>
</feature>
<evidence type="ECO:0000256" key="3">
    <source>
        <dbReference type="ARBA" id="ARBA00029447"/>
    </source>
</evidence>
<accession>A0AA37SZ15</accession>
<dbReference type="GO" id="GO:0007165">
    <property type="term" value="P:signal transduction"/>
    <property type="evidence" value="ECO:0007669"/>
    <property type="project" value="UniProtKB-KW"/>
</dbReference>
<dbReference type="GO" id="GO:0006935">
    <property type="term" value="P:chemotaxis"/>
    <property type="evidence" value="ECO:0007669"/>
    <property type="project" value="UniProtKB-ARBA"/>
</dbReference>
<dbReference type="Pfam" id="PF00015">
    <property type="entry name" value="MCPsignal"/>
    <property type="match status" value="1"/>
</dbReference>
<dbReference type="RefSeq" id="WP_284218703.1">
    <property type="nucleotide sequence ID" value="NZ_BSOT01000009.1"/>
</dbReference>
<evidence type="ECO:0000256" key="2">
    <source>
        <dbReference type="ARBA" id="ARBA00023224"/>
    </source>
</evidence>